<evidence type="ECO:0000313" key="4">
    <source>
        <dbReference type="EMBL" id="MBB2206442.1"/>
    </source>
</evidence>
<reference evidence="4 5" key="1">
    <citation type="submission" date="2020-04" db="EMBL/GenBank/DDBJ databases">
        <title>Description of novel Gluconacetobacter.</title>
        <authorList>
            <person name="Sombolestani A."/>
        </authorList>
    </citation>
    <scope>NUCLEOTIDE SEQUENCE [LARGE SCALE GENOMIC DNA]</scope>
    <source>
        <strain evidence="4 5">LMG 27800</strain>
    </source>
</reference>
<accession>A0A7W4KGA9</accession>
<dbReference type="EMBL" id="JABEQK010000016">
    <property type="protein sequence ID" value="MBB2206442.1"/>
    <property type="molecule type" value="Genomic_DNA"/>
</dbReference>
<keyword evidence="3" id="KW-0812">Transmembrane</keyword>
<feature type="transmembrane region" description="Helical" evidence="3">
    <location>
        <begin position="36"/>
        <end position="62"/>
    </location>
</feature>
<gene>
    <name evidence="4" type="ORF">HLH27_15685</name>
</gene>
<sequence length="129" mass="13976">MSDITADAIALESAMERLRQERETFNQTLIHQERWFILRLAMGYTAVVLLPLIAILCGYIVFAPENYSTTTVSIATGALLTDVLGLFASIWKVVLSPASIGKLSPVTDAPARPQRKARTLPSSGATPST</sequence>
<evidence type="ECO:0000256" key="2">
    <source>
        <dbReference type="SAM" id="MobiDB-lite"/>
    </source>
</evidence>
<proteinExistence type="predicted"/>
<evidence type="ECO:0000313" key="5">
    <source>
        <dbReference type="Proteomes" id="UP000540556"/>
    </source>
</evidence>
<evidence type="ECO:0000256" key="3">
    <source>
        <dbReference type="SAM" id="Phobius"/>
    </source>
</evidence>
<feature type="compositionally biased region" description="Polar residues" evidence="2">
    <location>
        <begin position="120"/>
        <end position="129"/>
    </location>
</feature>
<comment type="caution">
    <text evidence="4">The sequence shown here is derived from an EMBL/GenBank/DDBJ whole genome shotgun (WGS) entry which is preliminary data.</text>
</comment>
<name>A0A7W4KGA9_9PROT</name>
<feature type="coiled-coil region" evidence="1">
    <location>
        <begin position="1"/>
        <end position="28"/>
    </location>
</feature>
<keyword evidence="1" id="KW-0175">Coiled coil</keyword>
<dbReference type="RefSeq" id="WP_182950986.1">
    <property type="nucleotide sequence ID" value="NZ_JABEQK010000016.1"/>
</dbReference>
<keyword evidence="5" id="KW-1185">Reference proteome</keyword>
<dbReference type="AlphaFoldDB" id="A0A7W4KGA9"/>
<protein>
    <submittedName>
        <fullName evidence="4">Uncharacterized protein</fullName>
    </submittedName>
</protein>
<organism evidence="4 5">
    <name type="scientific">Gluconacetobacter takamatsuzukensis</name>
    <dbReference type="NCBI Taxonomy" id="1286190"/>
    <lineage>
        <taxon>Bacteria</taxon>
        <taxon>Pseudomonadati</taxon>
        <taxon>Pseudomonadota</taxon>
        <taxon>Alphaproteobacteria</taxon>
        <taxon>Acetobacterales</taxon>
        <taxon>Acetobacteraceae</taxon>
        <taxon>Gluconacetobacter</taxon>
    </lineage>
</organism>
<feature type="transmembrane region" description="Helical" evidence="3">
    <location>
        <begin position="74"/>
        <end position="95"/>
    </location>
</feature>
<evidence type="ECO:0000256" key="1">
    <source>
        <dbReference type="SAM" id="Coils"/>
    </source>
</evidence>
<dbReference type="Proteomes" id="UP000540556">
    <property type="component" value="Unassembled WGS sequence"/>
</dbReference>
<keyword evidence="3" id="KW-0472">Membrane</keyword>
<keyword evidence="3" id="KW-1133">Transmembrane helix</keyword>
<feature type="region of interest" description="Disordered" evidence="2">
    <location>
        <begin position="102"/>
        <end position="129"/>
    </location>
</feature>